<evidence type="ECO:0008006" key="3">
    <source>
        <dbReference type="Google" id="ProtNLM"/>
    </source>
</evidence>
<proteinExistence type="predicted"/>
<dbReference type="Proteomes" id="UP000605990">
    <property type="component" value="Unassembled WGS sequence"/>
</dbReference>
<gene>
    <name evidence="1" type="ORF">H8R27_07350</name>
</gene>
<name>A0ABR7IYA2_9FLAO</name>
<protein>
    <recommendedName>
        <fullName evidence="3">DUF1735 domain-containing protein</fullName>
    </recommendedName>
</protein>
<keyword evidence="2" id="KW-1185">Reference proteome</keyword>
<dbReference type="EMBL" id="JACRUN010000003">
    <property type="protein sequence ID" value="MBC5834698.1"/>
    <property type="molecule type" value="Genomic_DNA"/>
</dbReference>
<evidence type="ECO:0000313" key="1">
    <source>
        <dbReference type="EMBL" id="MBC5834698.1"/>
    </source>
</evidence>
<accession>A0ABR7IYA2</accession>
<dbReference type="RefSeq" id="WP_166127650.1">
    <property type="nucleotide sequence ID" value="NZ_JAANOQ010000004.1"/>
</dbReference>
<evidence type="ECO:0000313" key="2">
    <source>
        <dbReference type="Proteomes" id="UP000605990"/>
    </source>
</evidence>
<sequence length="233" mass="25461">MKVNFLILFVVMSTNKMSSQVGINTTAPTKTLDVNGEVRIRTLPVTNASTSLTVDASGNVGVSNNYVLYDLVSVDATAAVDYTPPSTATLTKNDINLGISQTVTIPANKNAKVVVHYSVPMGLATEDDFSGYLGIRFLKNTVEAEEGSRKFTIDKQLGSPAEIFQMFAVTTTYTETFAPNASPTVITYALNGYMEMYSTYTTIIPTIRYNMWSTGTNYNWGRATMSVQVFIKD</sequence>
<organism evidence="1 2">
    <name type="scientific">Flavobacterium bernardetii</name>
    <dbReference type="NCBI Taxonomy" id="2813823"/>
    <lineage>
        <taxon>Bacteria</taxon>
        <taxon>Pseudomonadati</taxon>
        <taxon>Bacteroidota</taxon>
        <taxon>Flavobacteriia</taxon>
        <taxon>Flavobacteriales</taxon>
        <taxon>Flavobacteriaceae</taxon>
        <taxon>Flavobacterium</taxon>
    </lineage>
</organism>
<comment type="caution">
    <text evidence="1">The sequence shown here is derived from an EMBL/GenBank/DDBJ whole genome shotgun (WGS) entry which is preliminary data.</text>
</comment>
<reference evidence="1 2" key="1">
    <citation type="submission" date="2020-08" db="EMBL/GenBank/DDBJ databases">
        <title>Description of novel Flavobacterium F-408 isolate.</title>
        <authorList>
            <person name="Saticioglu I.B."/>
            <person name="Duman M."/>
            <person name="Altun S."/>
        </authorList>
    </citation>
    <scope>NUCLEOTIDE SEQUENCE [LARGE SCALE GENOMIC DNA]</scope>
    <source>
        <strain evidence="1 2">F-408</strain>
    </source>
</reference>